<proteinExistence type="predicted"/>
<name>A0A4R5B0E9_9ACTN</name>
<keyword evidence="1" id="KW-0812">Transmembrane</keyword>
<keyword evidence="1" id="KW-0472">Membrane</keyword>
<dbReference type="PANTHER" id="PTHR47755">
    <property type="entry name" value="CELL DIVISION PROTEIN FTSX"/>
    <property type="match status" value="1"/>
</dbReference>
<accession>A0A4R5B0E9</accession>
<dbReference type="Gene3D" id="3.30.70.3040">
    <property type="match status" value="1"/>
</dbReference>
<dbReference type="InterPro" id="IPR040690">
    <property type="entry name" value="FtsX_ECD"/>
</dbReference>
<dbReference type="AlphaFoldDB" id="A0A4R5B0E9"/>
<evidence type="ECO:0000313" key="4">
    <source>
        <dbReference type="Proteomes" id="UP000295578"/>
    </source>
</evidence>
<dbReference type="PANTHER" id="PTHR47755:SF1">
    <property type="entry name" value="CELL DIVISION PROTEIN FTSX"/>
    <property type="match status" value="1"/>
</dbReference>
<dbReference type="EMBL" id="SMKY01000122">
    <property type="protein sequence ID" value="TDD79031.1"/>
    <property type="molecule type" value="Genomic_DNA"/>
</dbReference>
<dbReference type="GO" id="GO:0051301">
    <property type="term" value="P:cell division"/>
    <property type="evidence" value="ECO:0007669"/>
    <property type="project" value="InterPro"/>
</dbReference>
<feature type="transmembrane region" description="Helical" evidence="1">
    <location>
        <begin position="20"/>
        <end position="45"/>
    </location>
</feature>
<evidence type="ECO:0000259" key="2">
    <source>
        <dbReference type="Pfam" id="PF18075"/>
    </source>
</evidence>
<dbReference type="RefSeq" id="WP_132199812.1">
    <property type="nucleotide sequence ID" value="NZ_SMKY01000122.1"/>
</dbReference>
<evidence type="ECO:0000256" key="1">
    <source>
        <dbReference type="SAM" id="Phobius"/>
    </source>
</evidence>
<evidence type="ECO:0000313" key="3">
    <source>
        <dbReference type="EMBL" id="TDD79031.1"/>
    </source>
</evidence>
<gene>
    <name evidence="3" type="ORF">E1293_24580</name>
</gene>
<feature type="domain" description="FtsX extracellular" evidence="2">
    <location>
        <begin position="61"/>
        <end position="162"/>
    </location>
</feature>
<dbReference type="GO" id="GO:0016020">
    <property type="term" value="C:membrane"/>
    <property type="evidence" value="ECO:0007669"/>
    <property type="project" value="InterPro"/>
</dbReference>
<dbReference type="Pfam" id="PF18075">
    <property type="entry name" value="FtsX_ECD"/>
    <property type="match status" value="1"/>
</dbReference>
<keyword evidence="4" id="KW-1185">Reference proteome</keyword>
<organism evidence="3 4">
    <name type="scientific">Actinomadura darangshiensis</name>
    <dbReference type="NCBI Taxonomy" id="705336"/>
    <lineage>
        <taxon>Bacteria</taxon>
        <taxon>Bacillati</taxon>
        <taxon>Actinomycetota</taxon>
        <taxon>Actinomycetes</taxon>
        <taxon>Streptosporangiales</taxon>
        <taxon>Thermomonosporaceae</taxon>
        <taxon>Actinomadura</taxon>
    </lineage>
</organism>
<sequence length="171" mass="18398">MTVPGERPEGDARPARRAPVWVIVGAAVVAVLLTGGVLVGGFLLLRDAGDSHASQPGERDVSVFFCSRTSSNAACKGQDVTESQRQEVTRRAKGMKQVRRVEYESKQEAYERFKKVFKDRKDMLQSVSPGDLPDSLRLRVTGTEGAEAVKAALTGVAGVDSVVVQPLATRT</sequence>
<protein>
    <recommendedName>
        <fullName evidence="2">FtsX extracellular domain-containing protein</fullName>
    </recommendedName>
</protein>
<comment type="caution">
    <text evidence="3">The sequence shown here is derived from an EMBL/GenBank/DDBJ whole genome shotgun (WGS) entry which is preliminary data.</text>
</comment>
<reference evidence="3 4" key="1">
    <citation type="submission" date="2019-03" db="EMBL/GenBank/DDBJ databases">
        <title>Draft genome sequences of novel Actinobacteria.</title>
        <authorList>
            <person name="Sahin N."/>
            <person name="Ay H."/>
            <person name="Saygin H."/>
        </authorList>
    </citation>
    <scope>NUCLEOTIDE SEQUENCE [LARGE SCALE GENOMIC DNA]</scope>
    <source>
        <strain evidence="3 4">DSM 45941</strain>
    </source>
</reference>
<dbReference type="Proteomes" id="UP000295578">
    <property type="component" value="Unassembled WGS sequence"/>
</dbReference>
<keyword evidence="1" id="KW-1133">Transmembrane helix</keyword>
<dbReference type="OrthoDB" id="9812531at2"/>
<dbReference type="InterPro" id="IPR004513">
    <property type="entry name" value="FtsX"/>
</dbReference>